<gene>
    <name evidence="2" type="ORF">AC579_3920</name>
</gene>
<accession>A0A139H9X2</accession>
<comment type="caution">
    <text evidence="2">The sequence shown here is derived from an EMBL/GenBank/DDBJ whole genome shotgun (WGS) entry which is preliminary data.</text>
</comment>
<feature type="compositionally biased region" description="Acidic residues" evidence="1">
    <location>
        <begin position="156"/>
        <end position="167"/>
    </location>
</feature>
<evidence type="ECO:0000313" key="2">
    <source>
        <dbReference type="EMBL" id="KXS99245.1"/>
    </source>
</evidence>
<feature type="compositionally biased region" description="Low complexity" evidence="1">
    <location>
        <begin position="265"/>
        <end position="287"/>
    </location>
</feature>
<evidence type="ECO:0000256" key="1">
    <source>
        <dbReference type="SAM" id="MobiDB-lite"/>
    </source>
</evidence>
<feature type="compositionally biased region" description="Polar residues" evidence="1">
    <location>
        <begin position="76"/>
        <end position="88"/>
    </location>
</feature>
<feature type="compositionally biased region" description="Low complexity" evidence="1">
    <location>
        <begin position="125"/>
        <end position="139"/>
    </location>
</feature>
<proteinExistence type="predicted"/>
<feature type="compositionally biased region" description="Basic and acidic residues" evidence="1">
    <location>
        <begin position="507"/>
        <end position="526"/>
    </location>
</feature>
<evidence type="ECO:0000313" key="3">
    <source>
        <dbReference type="Proteomes" id="UP000073492"/>
    </source>
</evidence>
<dbReference type="EMBL" id="LFZO01000719">
    <property type="protein sequence ID" value="KXS99245.1"/>
    <property type="molecule type" value="Genomic_DNA"/>
</dbReference>
<dbReference type="AlphaFoldDB" id="A0A139H9X2"/>
<dbReference type="OrthoDB" id="3940204at2759"/>
<feature type="region of interest" description="Disordered" evidence="1">
    <location>
        <begin position="1"/>
        <end position="167"/>
    </location>
</feature>
<feature type="compositionally biased region" description="Basic and acidic residues" evidence="1">
    <location>
        <begin position="352"/>
        <end position="368"/>
    </location>
</feature>
<reference evidence="2 3" key="1">
    <citation type="submission" date="2015-07" db="EMBL/GenBank/DDBJ databases">
        <title>Comparative genomics of the Sigatoka disease complex on banana suggests a link between parallel evolutionary changes in Pseudocercospora fijiensis and Pseudocercospora eumusae and increased virulence on the banana host.</title>
        <authorList>
            <person name="Chang T.-C."/>
            <person name="Salvucci A."/>
            <person name="Crous P.W."/>
            <person name="Stergiopoulos I."/>
        </authorList>
    </citation>
    <scope>NUCLEOTIDE SEQUENCE [LARGE SCALE GENOMIC DNA]</scope>
    <source>
        <strain evidence="2 3">CBS 116634</strain>
    </source>
</reference>
<feature type="region of interest" description="Disordered" evidence="1">
    <location>
        <begin position="642"/>
        <end position="674"/>
    </location>
</feature>
<organism evidence="2 3">
    <name type="scientific">Pseudocercospora musae</name>
    <dbReference type="NCBI Taxonomy" id="113226"/>
    <lineage>
        <taxon>Eukaryota</taxon>
        <taxon>Fungi</taxon>
        <taxon>Dikarya</taxon>
        <taxon>Ascomycota</taxon>
        <taxon>Pezizomycotina</taxon>
        <taxon>Dothideomycetes</taxon>
        <taxon>Dothideomycetidae</taxon>
        <taxon>Mycosphaerellales</taxon>
        <taxon>Mycosphaerellaceae</taxon>
        <taxon>Pseudocercospora</taxon>
    </lineage>
</organism>
<feature type="compositionally biased region" description="Low complexity" evidence="1">
    <location>
        <begin position="424"/>
        <end position="444"/>
    </location>
</feature>
<keyword evidence="3" id="KW-1185">Reference proteome</keyword>
<feature type="compositionally biased region" description="Polar residues" evidence="1">
    <location>
        <begin position="370"/>
        <end position="387"/>
    </location>
</feature>
<dbReference type="Proteomes" id="UP000073492">
    <property type="component" value="Unassembled WGS sequence"/>
</dbReference>
<feature type="compositionally biased region" description="Polar residues" evidence="1">
    <location>
        <begin position="40"/>
        <end position="54"/>
    </location>
</feature>
<feature type="region of interest" description="Disordered" evidence="1">
    <location>
        <begin position="344"/>
        <end position="526"/>
    </location>
</feature>
<sequence>MAKTREPSPSKGKSPTRTKPAALTSAEPKARASPRKATPSAKQKSATAVQSAQRVTKKTSPKKAATNGATPRTAAKGSTRSATKSASPAKSDAVASPGTRKASTRGTASPSKSTPAKVTKKATSAKKVTSTKKAPSSKKYVSPTKKGKGRKRGSPDEDDSGYDPDQTTDEILAEFDGRTRTAVDRVLIQQIRQYEDGEGSIGQNQAMMIVNIERGDEKLDCNYKLYWRFRKYCEEEFGDWSPFCVLNPRGPTRSPNKLANAPDLSPSKRSPSRVSSRPAQPASASSSTRLTQTSQPSRHEKRTAQPDEEYGASPAERAEILQEIERQAFIQETRGNPMKQYHEFPDAISRSDYNKAQRRGREVAKERTQAAFNTHANQEEQTPNTYGDTGAVMHSQSSPKRRVRPANKAASVAESRVDNLPQLSPSRATPARSSPGRSPSSPRRQMARTPARSPTKSLSPGKRHQRADTPRSPAKPSYKRKHLENGQGVWPKADQRRGDVVPPIQKDWVEVSDLKEPTKEPQDRENPFFQTMPAEEIWHRRMPPYFPFGETPYMEKVMSDQINEDLARGHGEGGKTATVAPQSSGILESISSIPGRIAGSISSAFRSPERELEPTAAATARLPAKTFKDMVQPQVWPWHLPEMSREEVERNAIGTSRKRSAPKEPGSPSKRQKH</sequence>
<name>A0A139H9X2_9PEZI</name>
<feature type="region of interest" description="Disordered" evidence="1">
    <location>
        <begin position="253"/>
        <end position="313"/>
    </location>
</feature>
<protein>
    <submittedName>
        <fullName evidence="2">Uncharacterized protein</fullName>
    </submittedName>
</protein>